<dbReference type="RefSeq" id="WP_129045951.1">
    <property type="nucleotide sequence ID" value="NZ_SDHX01000001.1"/>
</dbReference>
<feature type="region of interest" description="Disordered" evidence="1">
    <location>
        <begin position="138"/>
        <end position="157"/>
    </location>
</feature>
<name>A0A4Q1C6S5_9BACT</name>
<sequence>MNPRPKTLKEVAAQSASLAEFGLHLRDWLHELRRASSRPQAAAAVAEEPPRLAGKFSQGEVADAWLGAYAEHLAGKLGVAAPAWAFAPERSAAEPLFDEGGDTPALRALALARSPLAFKRRNIFTPAVDLPLRLRAGRPAKSPEEKRRVNAERQRRFRKARQRELIALRKFARKHGKPPP</sequence>
<dbReference type="Proteomes" id="UP000290218">
    <property type="component" value="Unassembled WGS sequence"/>
</dbReference>
<gene>
    <name evidence="2" type="ORF">ESB00_01415</name>
</gene>
<evidence type="ECO:0000256" key="1">
    <source>
        <dbReference type="SAM" id="MobiDB-lite"/>
    </source>
</evidence>
<dbReference type="OrthoDB" id="8232020at2"/>
<dbReference type="EMBL" id="SDHX01000001">
    <property type="protein sequence ID" value="RXK54587.1"/>
    <property type="molecule type" value="Genomic_DNA"/>
</dbReference>
<dbReference type="AlphaFoldDB" id="A0A4Q1C6S5"/>
<keyword evidence="3" id="KW-1185">Reference proteome</keyword>
<organism evidence="2 3">
    <name type="scientific">Oleiharenicola lentus</name>
    <dbReference type="NCBI Taxonomy" id="2508720"/>
    <lineage>
        <taxon>Bacteria</taxon>
        <taxon>Pseudomonadati</taxon>
        <taxon>Verrucomicrobiota</taxon>
        <taxon>Opitutia</taxon>
        <taxon>Opitutales</taxon>
        <taxon>Opitutaceae</taxon>
        <taxon>Oleiharenicola</taxon>
    </lineage>
</organism>
<protein>
    <submittedName>
        <fullName evidence="2">Uncharacterized protein</fullName>
    </submittedName>
</protein>
<reference evidence="2 3" key="1">
    <citation type="submission" date="2019-01" db="EMBL/GenBank/DDBJ databases">
        <title>Lacunisphaera sp. strain TWA-58.</title>
        <authorList>
            <person name="Chen W.-M."/>
        </authorList>
    </citation>
    <scope>NUCLEOTIDE SEQUENCE [LARGE SCALE GENOMIC DNA]</scope>
    <source>
        <strain evidence="2 3">TWA-58</strain>
    </source>
</reference>
<accession>A0A4Q1C6S5</accession>
<feature type="compositionally biased region" description="Basic and acidic residues" evidence="1">
    <location>
        <begin position="141"/>
        <end position="154"/>
    </location>
</feature>
<evidence type="ECO:0000313" key="3">
    <source>
        <dbReference type="Proteomes" id="UP000290218"/>
    </source>
</evidence>
<comment type="caution">
    <text evidence="2">The sequence shown here is derived from an EMBL/GenBank/DDBJ whole genome shotgun (WGS) entry which is preliminary data.</text>
</comment>
<evidence type="ECO:0000313" key="2">
    <source>
        <dbReference type="EMBL" id="RXK54587.1"/>
    </source>
</evidence>
<proteinExistence type="predicted"/>